<reference evidence="1 2" key="1">
    <citation type="submission" date="2018-07" db="EMBL/GenBank/DDBJ databases">
        <title>Whole genome sequence of Mycobacterium uberis.</title>
        <authorList>
            <person name="Benjak A."/>
        </authorList>
    </citation>
    <scope>NUCLEOTIDE SEQUENCE [LARGE SCALE GENOMIC DNA]</scope>
    <source>
        <strain evidence="1 2">Jura</strain>
    </source>
</reference>
<sequence>MMKPATTYKRSAVLPTKQLQSSRELVSTISVTRNGYFPFSTKAPINALEFFDKFFSDDIAHQSRRHRTLRHQCNHPDAYIDQTAGLRLQFGNR</sequence>
<dbReference type="EMBL" id="QAYL01000001">
    <property type="protein sequence ID" value="RFD27117.1"/>
    <property type="molecule type" value="Genomic_DNA"/>
</dbReference>
<name>A0A3E1HL93_9MYCO</name>
<proteinExistence type="predicted"/>
<evidence type="ECO:0000313" key="1">
    <source>
        <dbReference type="EMBL" id="RFD27117.1"/>
    </source>
</evidence>
<gene>
    <name evidence="1" type="ORF">MUBE_00205</name>
</gene>
<accession>A0A3E1HL93</accession>
<dbReference type="Proteomes" id="UP000258522">
    <property type="component" value="Unassembled WGS sequence"/>
</dbReference>
<protein>
    <submittedName>
        <fullName evidence="1">Uncharacterized protein</fullName>
    </submittedName>
</protein>
<evidence type="ECO:0000313" key="2">
    <source>
        <dbReference type="Proteomes" id="UP000258522"/>
    </source>
</evidence>
<comment type="caution">
    <text evidence="1">The sequence shown here is derived from an EMBL/GenBank/DDBJ whole genome shotgun (WGS) entry which is preliminary data.</text>
</comment>
<organism evidence="1 2">
    <name type="scientific">Mycobacterium uberis</name>
    <dbReference type="NCBI Taxonomy" id="2162698"/>
    <lineage>
        <taxon>Bacteria</taxon>
        <taxon>Bacillati</taxon>
        <taxon>Actinomycetota</taxon>
        <taxon>Actinomycetes</taxon>
        <taxon>Mycobacteriales</taxon>
        <taxon>Mycobacteriaceae</taxon>
        <taxon>Mycobacterium</taxon>
    </lineage>
</organism>
<dbReference type="AlphaFoldDB" id="A0A3E1HL93"/>
<keyword evidence="2" id="KW-1185">Reference proteome</keyword>